<dbReference type="OrthoDB" id="7206969at2"/>
<name>A0A3A8AER5_9HYPH</name>
<comment type="caution">
    <text evidence="11">The sequence shown here is derived from an EMBL/GenBank/DDBJ whole genome shotgun (WGS) entry which is preliminary data.</text>
</comment>
<evidence type="ECO:0000256" key="6">
    <source>
        <dbReference type="ARBA" id="ARBA00022989"/>
    </source>
</evidence>
<reference evidence="11 12" key="1">
    <citation type="journal article" date="2018" name="Int. J. Syst. Bacteriol.">
        <title>Oceaniradius stylonemae gen. nov., sp. nov., isolated from a red alga, Stylonema cornu-cervi.</title>
        <authorList>
            <person name="Jeong S."/>
        </authorList>
    </citation>
    <scope>NUCLEOTIDE SEQUENCE [LARGE SCALE GENOMIC DNA]</scope>
    <source>
        <strain evidence="11 12">StC1</strain>
    </source>
</reference>
<comment type="similarity">
    <text evidence="9">Belongs to the TatB family.</text>
</comment>
<dbReference type="NCBIfam" id="TIGR01410">
    <property type="entry name" value="tatB"/>
    <property type="match status" value="1"/>
</dbReference>
<dbReference type="EMBL" id="QFWV02000002">
    <property type="protein sequence ID" value="RKF08416.1"/>
    <property type="molecule type" value="Genomic_DNA"/>
</dbReference>
<comment type="subcellular location">
    <subcellularLocation>
        <location evidence="9">Cell membrane</location>
        <topology evidence="9">Single-pass membrane protein</topology>
    </subcellularLocation>
    <subcellularLocation>
        <location evidence="1">Membrane</location>
        <topology evidence="1">Single-pass membrane protein</topology>
    </subcellularLocation>
</comment>
<keyword evidence="2 9" id="KW-0813">Transport</keyword>
<evidence type="ECO:0000256" key="10">
    <source>
        <dbReference type="SAM" id="MobiDB-lite"/>
    </source>
</evidence>
<dbReference type="Pfam" id="PF02416">
    <property type="entry name" value="TatA_B_E"/>
    <property type="match status" value="1"/>
</dbReference>
<feature type="compositionally biased region" description="Low complexity" evidence="10">
    <location>
        <begin position="227"/>
        <end position="241"/>
    </location>
</feature>
<accession>A0A3A8AER5</accession>
<feature type="compositionally biased region" description="Low complexity" evidence="10">
    <location>
        <begin position="156"/>
        <end position="168"/>
    </location>
</feature>
<keyword evidence="5 9" id="KW-0653">Protein transport</keyword>
<evidence type="ECO:0000256" key="4">
    <source>
        <dbReference type="ARBA" id="ARBA00022692"/>
    </source>
</evidence>
<dbReference type="InterPro" id="IPR018448">
    <property type="entry name" value="TatB"/>
</dbReference>
<dbReference type="AlphaFoldDB" id="A0A3A8AER5"/>
<evidence type="ECO:0000256" key="3">
    <source>
        <dbReference type="ARBA" id="ARBA00022475"/>
    </source>
</evidence>
<comment type="function">
    <text evidence="9">Part of the twin-arginine translocation (Tat) system that transports large folded proteins containing a characteristic twin-arginine motif in their signal peptide across membranes. Together with TatC, TatB is part of a receptor directly interacting with Tat signal peptides. TatB may form an oligomeric binding site that transiently accommodates folded Tat precursor proteins before their translocation.</text>
</comment>
<feature type="compositionally biased region" description="Polar residues" evidence="10">
    <location>
        <begin position="216"/>
        <end position="226"/>
    </location>
</feature>
<evidence type="ECO:0000256" key="7">
    <source>
        <dbReference type="ARBA" id="ARBA00023010"/>
    </source>
</evidence>
<comment type="subunit">
    <text evidence="9">The Tat system comprises two distinct complexes: a TatABC complex, containing multiple copies of TatA, TatB and TatC subunits, and a separate TatA complex, containing only TatA subunits. Substrates initially bind to the TatABC complex, which probably triggers association of the separate TatA complex to form the active translocon.</text>
</comment>
<protein>
    <recommendedName>
        <fullName evidence="9">Sec-independent protein translocase protein TatB</fullName>
    </recommendedName>
</protein>
<organism evidence="11 12">
    <name type="scientific">Oceaniradius stylonematis</name>
    <dbReference type="NCBI Taxonomy" id="2184161"/>
    <lineage>
        <taxon>Bacteria</taxon>
        <taxon>Pseudomonadati</taxon>
        <taxon>Pseudomonadota</taxon>
        <taxon>Alphaproteobacteria</taxon>
        <taxon>Hyphomicrobiales</taxon>
        <taxon>Ahrensiaceae</taxon>
        <taxon>Oceaniradius</taxon>
    </lineage>
</organism>
<gene>
    <name evidence="9 11" type="primary">tatB</name>
    <name evidence="11" type="ORF">DEM25_003020</name>
</gene>
<dbReference type="Proteomes" id="UP000246132">
    <property type="component" value="Unassembled WGS sequence"/>
</dbReference>
<dbReference type="PRINTS" id="PR01506">
    <property type="entry name" value="TATBPROTEIN"/>
</dbReference>
<keyword evidence="7 9" id="KW-0811">Translocation</keyword>
<feature type="compositionally biased region" description="Low complexity" evidence="10">
    <location>
        <begin position="123"/>
        <end position="135"/>
    </location>
</feature>
<keyword evidence="8 9" id="KW-0472">Membrane</keyword>
<sequence length="263" mass="27253">MPDFGWTELLVISIVLIVVIGPKDLPRVLRGFGNTMSSVRRMAGDFRKQFDDALKEAELDDVRKLADDVRSLDPRKQIKDALNPLSEPLEEIGRDIDADMKRAMGDSKLPELPKSPPQMGLDQAGAKARAAQAAKTGSGKTAKPAAEPVARAGEPASSTAAKAPATARARGKTAKGGATEKPAKGAEPSSRTSANGAASKSSTRKRGTSTAASRSPSAKTAKTASQRTASAETASAKTASSKPRKRQSAKAAADQDTGGSTTS</sequence>
<dbReference type="GO" id="GO:0033281">
    <property type="term" value="C:TAT protein transport complex"/>
    <property type="evidence" value="ECO:0007669"/>
    <property type="project" value="UniProtKB-UniRule"/>
</dbReference>
<evidence type="ECO:0000256" key="2">
    <source>
        <dbReference type="ARBA" id="ARBA00022448"/>
    </source>
</evidence>
<evidence type="ECO:0000313" key="12">
    <source>
        <dbReference type="Proteomes" id="UP000246132"/>
    </source>
</evidence>
<evidence type="ECO:0000256" key="8">
    <source>
        <dbReference type="ARBA" id="ARBA00023136"/>
    </source>
</evidence>
<proteinExistence type="inferred from homology"/>
<dbReference type="GO" id="GO:0008320">
    <property type="term" value="F:protein transmembrane transporter activity"/>
    <property type="evidence" value="ECO:0007669"/>
    <property type="project" value="UniProtKB-UniRule"/>
</dbReference>
<evidence type="ECO:0000256" key="1">
    <source>
        <dbReference type="ARBA" id="ARBA00004167"/>
    </source>
</evidence>
<keyword evidence="12" id="KW-1185">Reference proteome</keyword>
<dbReference type="HAMAP" id="MF_00237">
    <property type="entry name" value="TatB"/>
    <property type="match status" value="1"/>
</dbReference>
<evidence type="ECO:0000256" key="5">
    <source>
        <dbReference type="ARBA" id="ARBA00022927"/>
    </source>
</evidence>
<keyword evidence="4 9" id="KW-0812">Transmembrane</keyword>
<feature type="region of interest" description="Disordered" evidence="10">
    <location>
        <begin position="106"/>
        <end position="263"/>
    </location>
</feature>
<evidence type="ECO:0000313" key="11">
    <source>
        <dbReference type="EMBL" id="RKF08416.1"/>
    </source>
</evidence>
<dbReference type="InterPro" id="IPR003369">
    <property type="entry name" value="TatA/B/E"/>
</dbReference>
<evidence type="ECO:0000256" key="9">
    <source>
        <dbReference type="HAMAP-Rule" id="MF_00237"/>
    </source>
</evidence>
<dbReference type="Gene3D" id="1.20.5.3310">
    <property type="match status" value="1"/>
</dbReference>
<keyword evidence="3 9" id="KW-1003">Cell membrane</keyword>
<keyword evidence="6 9" id="KW-1133">Transmembrane helix</keyword>
<dbReference type="GO" id="GO:0043953">
    <property type="term" value="P:protein transport by the Tat complex"/>
    <property type="evidence" value="ECO:0007669"/>
    <property type="project" value="UniProtKB-UniRule"/>
</dbReference>